<name>A0A0F9AWY3_9ZZZZ</name>
<comment type="caution">
    <text evidence="2">The sequence shown here is derived from an EMBL/GenBank/DDBJ whole genome shotgun (WGS) entry which is preliminary data.</text>
</comment>
<dbReference type="InterPro" id="IPR006528">
    <property type="entry name" value="Phage_head_morphogenesis_dom"/>
</dbReference>
<dbReference type="NCBIfam" id="TIGR01641">
    <property type="entry name" value="phageSPP1_gp7"/>
    <property type="match status" value="1"/>
</dbReference>
<dbReference type="Pfam" id="PF04233">
    <property type="entry name" value="Phage_Mu_F"/>
    <property type="match status" value="1"/>
</dbReference>
<protein>
    <recommendedName>
        <fullName evidence="1">Phage head morphogenesis domain-containing protein</fullName>
    </recommendedName>
</protein>
<evidence type="ECO:0000259" key="1">
    <source>
        <dbReference type="Pfam" id="PF04233"/>
    </source>
</evidence>
<gene>
    <name evidence="2" type="ORF">LCGC14_2520620</name>
</gene>
<reference evidence="2" key="1">
    <citation type="journal article" date="2015" name="Nature">
        <title>Complex archaea that bridge the gap between prokaryotes and eukaryotes.</title>
        <authorList>
            <person name="Spang A."/>
            <person name="Saw J.H."/>
            <person name="Jorgensen S.L."/>
            <person name="Zaremba-Niedzwiedzka K."/>
            <person name="Martijn J."/>
            <person name="Lind A.E."/>
            <person name="van Eijk R."/>
            <person name="Schleper C."/>
            <person name="Guy L."/>
            <person name="Ettema T.J."/>
        </authorList>
    </citation>
    <scope>NUCLEOTIDE SEQUENCE</scope>
</reference>
<accession>A0A0F9AWY3</accession>
<sequence length="309" mass="35001">MPNIPTVNEKLLNRYIRHSVYLEQLKKSEARNISKFLGKEVFPKLHDKLIENLGKVKNLGDLGSIRKIPIKRLTRMMLSVRKQAQAGSVKAEKMLVERLVNISRFEAQWNAGVIEKTVPLDLELTTPSNEVLRNLVTQRPFEGHKLHTWMQGYSKVVQRSMAKQIKVGIVMGESLPAIGARINKALNWKGKQAQFIARTAVSSVVHNAKEEVFKKNQDIVRKVQWVSTLDDRTSLICINYDGKMFNVGEGERPPAHFNCRSTVVPITPSWQEFGVTDPPPATRASMNGAVPAKMTYKQWLKKQPKAVQV</sequence>
<evidence type="ECO:0000313" key="2">
    <source>
        <dbReference type="EMBL" id="KKL13950.1"/>
    </source>
</evidence>
<dbReference type="EMBL" id="LAZR01040653">
    <property type="protein sequence ID" value="KKL13950.1"/>
    <property type="molecule type" value="Genomic_DNA"/>
</dbReference>
<feature type="non-terminal residue" evidence="2">
    <location>
        <position position="309"/>
    </location>
</feature>
<organism evidence="2">
    <name type="scientific">marine sediment metagenome</name>
    <dbReference type="NCBI Taxonomy" id="412755"/>
    <lineage>
        <taxon>unclassified sequences</taxon>
        <taxon>metagenomes</taxon>
        <taxon>ecological metagenomes</taxon>
    </lineage>
</organism>
<dbReference type="AlphaFoldDB" id="A0A0F9AWY3"/>
<feature type="domain" description="Phage head morphogenesis" evidence="1">
    <location>
        <begin position="162"/>
        <end position="263"/>
    </location>
</feature>
<proteinExistence type="predicted"/>